<reference evidence="1 2" key="1">
    <citation type="journal article" date="2016" name="Nat. Commun.">
        <title>Thousands of microbial genomes shed light on interconnected biogeochemical processes in an aquifer system.</title>
        <authorList>
            <person name="Anantharaman K."/>
            <person name="Brown C.T."/>
            <person name="Hug L.A."/>
            <person name="Sharon I."/>
            <person name="Castelle C.J."/>
            <person name="Probst A.J."/>
            <person name="Thomas B.C."/>
            <person name="Singh A."/>
            <person name="Wilkins M.J."/>
            <person name="Karaoz U."/>
            <person name="Brodie E.L."/>
            <person name="Williams K.H."/>
            <person name="Hubbard S.S."/>
            <person name="Banfield J.F."/>
        </authorList>
    </citation>
    <scope>NUCLEOTIDE SEQUENCE [LARGE SCALE GENOMIC DNA]</scope>
</reference>
<gene>
    <name evidence="1" type="ORF">A2717_00265</name>
</gene>
<accession>A0A1F5N955</accession>
<dbReference type="Proteomes" id="UP000177610">
    <property type="component" value="Unassembled WGS sequence"/>
</dbReference>
<dbReference type="EMBL" id="MFEH01000003">
    <property type="protein sequence ID" value="OGE73960.1"/>
    <property type="molecule type" value="Genomic_DNA"/>
</dbReference>
<proteinExistence type="predicted"/>
<evidence type="ECO:0000313" key="1">
    <source>
        <dbReference type="EMBL" id="OGE73960.1"/>
    </source>
</evidence>
<organism evidence="1 2">
    <name type="scientific">Candidatus Doudnabacteria bacterium RIFCSPHIGHO2_01_FULL_41_86</name>
    <dbReference type="NCBI Taxonomy" id="1817821"/>
    <lineage>
        <taxon>Bacteria</taxon>
        <taxon>Candidatus Doudnaibacteriota</taxon>
    </lineage>
</organism>
<evidence type="ECO:0000313" key="2">
    <source>
        <dbReference type="Proteomes" id="UP000177610"/>
    </source>
</evidence>
<dbReference type="AlphaFoldDB" id="A0A1F5N955"/>
<dbReference type="STRING" id="1817821.A2717_00265"/>
<comment type="caution">
    <text evidence="1">The sequence shown here is derived from an EMBL/GenBank/DDBJ whole genome shotgun (WGS) entry which is preliminary data.</text>
</comment>
<sequence length="356" mass="41460">MTWIKDFAKASYGIYAGNTIDAFQPLDFFHFFGLWYDLWLIEVLKAFDKLDVDKKHYKDLKHLLPMPSNMRAILIKAIPSYVGAGKKNKEVYRRFTNFKARMLQEACIEDPFGKYSTPLHRREEVEQIMKTILWRTATESDARVLGKLITAAASIVHGLYNDVVTDFGWDAYGPYHKHRAGKNLTLLIRDFPDLQPHPLWPKELMPEIKKFQIYQLFEKVEWEISCVGCHTILKSGNPISGLRYFAVIADGKPLTLEEIKKLTFHLATKAESLYKEIRKKDFEELKLMVMWQECYQLKALLEAAGMDWRPTAEMLDAIKNQPLQTGVLPHGVMMTSLDQYMKEFHLETFEKEVLKN</sequence>
<protein>
    <submittedName>
        <fullName evidence="1">Uncharacterized protein</fullName>
    </submittedName>
</protein>
<name>A0A1F5N955_9BACT</name>